<evidence type="ECO:0000313" key="2">
    <source>
        <dbReference type="Proteomes" id="UP001060085"/>
    </source>
</evidence>
<protein>
    <submittedName>
        <fullName evidence="1">Uncharacterized protein</fullName>
    </submittedName>
</protein>
<dbReference type="EMBL" id="CM044708">
    <property type="protein sequence ID" value="KAI5647446.1"/>
    <property type="molecule type" value="Genomic_DNA"/>
</dbReference>
<comment type="caution">
    <text evidence="1">The sequence shown here is derived from an EMBL/GenBank/DDBJ whole genome shotgun (WGS) entry which is preliminary data.</text>
</comment>
<proteinExistence type="predicted"/>
<dbReference type="Proteomes" id="UP001060085">
    <property type="component" value="Linkage Group LG08"/>
</dbReference>
<name>A0ACB9ZJL7_CATRO</name>
<keyword evidence="2" id="KW-1185">Reference proteome</keyword>
<evidence type="ECO:0000313" key="1">
    <source>
        <dbReference type="EMBL" id="KAI5647446.1"/>
    </source>
</evidence>
<organism evidence="1 2">
    <name type="scientific">Catharanthus roseus</name>
    <name type="common">Madagascar periwinkle</name>
    <name type="synonym">Vinca rosea</name>
    <dbReference type="NCBI Taxonomy" id="4058"/>
    <lineage>
        <taxon>Eukaryota</taxon>
        <taxon>Viridiplantae</taxon>
        <taxon>Streptophyta</taxon>
        <taxon>Embryophyta</taxon>
        <taxon>Tracheophyta</taxon>
        <taxon>Spermatophyta</taxon>
        <taxon>Magnoliopsida</taxon>
        <taxon>eudicotyledons</taxon>
        <taxon>Gunneridae</taxon>
        <taxon>Pentapetalae</taxon>
        <taxon>asterids</taxon>
        <taxon>lamiids</taxon>
        <taxon>Gentianales</taxon>
        <taxon>Apocynaceae</taxon>
        <taxon>Rauvolfioideae</taxon>
        <taxon>Vinceae</taxon>
        <taxon>Catharanthinae</taxon>
        <taxon>Catharanthus</taxon>
    </lineage>
</organism>
<sequence>MVGMEGPSSSRPPQISEMFQKFALAFKTKTYELFAEEEDDPTTTSSSASAAAAADADVFTLLDSAEEFIPDQKVVVIKPDPTRPPKISRTQFAETLISSLFATVSSFEASYLNFQTAHVPKINQNALESADKAVVSNLQKLTDLKNVYRDFRKNPCGNFELPVGSLLQFQVQENQNKLRALETMVNQLISDIERKDDQVLCLRKKLDQTLDSNSNLVKKLGIRNDNLNKGMEVLLTVRVFESILRDCVKSLHFFTKLLIDLMRKATWDLELAACSVFSDVHYAKKGHYKYAFLSYVCLGMFRGFDLDDFGLHPNRIVCNGSGSTSCSQECLKQLIEHVSCNPMEILANNPTCDFARFCEQKYEQLIHPTMESSMFSSFDGKELVLDSWKSLTSFYESFIRMASSVWLLHKLAYSFDPIVEIFQVERGVDFSMVYMEDVTRKNTLAAKTRPKVAFTVVPGFKVGRTIIQSQVYLVATNCTE</sequence>
<gene>
    <name evidence="1" type="ORF">M9H77_33451</name>
</gene>
<accession>A0ACB9ZJL7</accession>
<reference evidence="2" key="1">
    <citation type="journal article" date="2023" name="Nat. Plants">
        <title>Single-cell RNA sequencing provides a high-resolution roadmap for understanding the multicellular compartmentation of specialized metabolism.</title>
        <authorList>
            <person name="Sun S."/>
            <person name="Shen X."/>
            <person name="Li Y."/>
            <person name="Li Y."/>
            <person name="Wang S."/>
            <person name="Li R."/>
            <person name="Zhang H."/>
            <person name="Shen G."/>
            <person name="Guo B."/>
            <person name="Wei J."/>
            <person name="Xu J."/>
            <person name="St-Pierre B."/>
            <person name="Chen S."/>
            <person name="Sun C."/>
        </authorList>
    </citation>
    <scope>NUCLEOTIDE SEQUENCE [LARGE SCALE GENOMIC DNA]</scope>
</reference>